<dbReference type="EMBL" id="AANOVI010000007">
    <property type="protein sequence ID" value="EDP8234626.1"/>
    <property type="molecule type" value="Genomic_DNA"/>
</dbReference>
<reference evidence="1 2" key="1">
    <citation type="submission" date="2020-01" db="EMBL/GenBank/DDBJ databases">
        <authorList>
            <consortium name="PulseNet: The National Subtyping Network for Foodborne Disease Surveillance"/>
            <person name="Tarr C.L."/>
            <person name="Trees E."/>
            <person name="Katz L.S."/>
            <person name="Carleton-Romer H.A."/>
            <person name="Stroika S."/>
            <person name="Kucerova Z."/>
            <person name="Roache K.F."/>
            <person name="Sabol A.L."/>
            <person name="Besser J."/>
            <person name="Gerner-Smidt P."/>
        </authorList>
    </citation>
    <scope>NUCLEOTIDE SEQUENCE [LARGE SCALE GENOMIC DNA]</scope>
    <source>
        <strain evidence="1 2">PNUSAC014094</strain>
    </source>
</reference>
<dbReference type="Proteomes" id="UP000478805">
    <property type="component" value="Unassembled WGS sequence"/>
</dbReference>
<gene>
    <name evidence="1" type="ORF">GSU20_06610</name>
</gene>
<organism evidence="1 2">
    <name type="scientific">Campylobacter jejuni</name>
    <dbReference type="NCBI Taxonomy" id="197"/>
    <lineage>
        <taxon>Bacteria</taxon>
        <taxon>Pseudomonadati</taxon>
        <taxon>Campylobacterota</taxon>
        <taxon>Epsilonproteobacteria</taxon>
        <taxon>Campylobacterales</taxon>
        <taxon>Campylobacteraceae</taxon>
        <taxon>Campylobacter</taxon>
    </lineage>
</organism>
<dbReference type="RefSeq" id="WP_139850376.1">
    <property type="nucleotide sequence ID" value="NZ_BCNK01000028.1"/>
</dbReference>
<accession>A0A9P2CT59</accession>
<evidence type="ECO:0000313" key="2">
    <source>
        <dbReference type="Proteomes" id="UP000478805"/>
    </source>
</evidence>
<evidence type="ECO:0000313" key="1">
    <source>
        <dbReference type="EMBL" id="EDP8234626.1"/>
    </source>
</evidence>
<comment type="caution">
    <text evidence="1">The sequence shown here is derived from an EMBL/GenBank/DDBJ whole genome shotgun (WGS) entry which is preliminary data.</text>
</comment>
<name>A0A9P2CT59_CAMJU</name>
<proteinExistence type="predicted"/>
<protein>
    <submittedName>
        <fullName evidence="1">Uncharacterized protein</fullName>
    </submittedName>
</protein>
<dbReference type="AlphaFoldDB" id="A0A9P2CT59"/>
<sequence>MANVINISNQESIFSGIDILKEDLIKLINEFKRAIEEHIKTKKYNNLCIKIVRDMENLSAFYFKLKNPIEDKQLKNISKKLIKIYQEINNISCKRIHEAKNNKSKEYDEKVFFASLALIEVINFSLDDDLMKAMGGYKKANLVELGKTIYE</sequence>